<organism evidence="10 11">
    <name type="scientific">Apiospora phragmitis</name>
    <dbReference type="NCBI Taxonomy" id="2905665"/>
    <lineage>
        <taxon>Eukaryota</taxon>
        <taxon>Fungi</taxon>
        <taxon>Dikarya</taxon>
        <taxon>Ascomycota</taxon>
        <taxon>Pezizomycotina</taxon>
        <taxon>Sordariomycetes</taxon>
        <taxon>Xylariomycetidae</taxon>
        <taxon>Amphisphaeriales</taxon>
        <taxon>Apiosporaceae</taxon>
        <taxon>Apiospora</taxon>
    </lineage>
</organism>
<dbReference type="InterPro" id="IPR001138">
    <property type="entry name" value="Zn2Cys6_DnaBD"/>
</dbReference>
<keyword evidence="7" id="KW-0539">Nucleus</keyword>
<protein>
    <recommendedName>
        <fullName evidence="9">Zn(2)-C6 fungal-type domain-containing protein</fullName>
    </recommendedName>
</protein>
<dbReference type="CDD" id="cd00067">
    <property type="entry name" value="GAL4"/>
    <property type="match status" value="1"/>
</dbReference>
<evidence type="ECO:0000256" key="5">
    <source>
        <dbReference type="ARBA" id="ARBA00023125"/>
    </source>
</evidence>
<feature type="region of interest" description="Disordered" evidence="8">
    <location>
        <begin position="84"/>
        <end position="122"/>
    </location>
</feature>
<evidence type="ECO:0000256" key="4">
    <source>
        <dbReference type="ARBA" id="ARBA00023015"/>
    </source>
</evidence>
<dbReference type="EMBL" id="JAQQWL010000005">
    <property type="protein sequence ID" value="KAK8074362.1"/>
    <property type="molecule type" value="Genomic_DNA"/>
</dbReference>
<accession>A0ABR1VU54</accession>
<dbReference type="SMART" id="SM00066">
    <property type="entry name" value="GAL4"/>
    <property type="match status" value="1"/>
</dbReference>
<dbReference type="PROSITE" id="PS50048">
    <property type="entry name" value="ZN2_CY6_FUNGAL_2"/>
    <property type="match status" value="1"/>
</dbReference>
<proteinExistence type="predicted"/>
<dbReference type="InterPro" id="IPR036864">
    <property type="entry name" value="Zn2-C6_fun-type_DNA-bd_sf"/>
</dbReference>
<keyword evidence="2" id="KW-0479">Metal-binding</keyword>
<keyword evidence="3" id="KW-0862">Zinc</keyword>
<comment type="subcellular location">
    <subcellularLocation>
        <location evidence="1">Nucleus</location>
    </subcellularLocation>
</comment>
<dbReference type="SUPFAM" id="SSF57701">
    <property type="entry name" value="Zn2/Cys6 DNA-binding domain"/>
    <property type="match status" value="1"/>
</dbReference>
<feature type="domain" description="Zn(2)-C6 fungal-type" evidence="9">
    <location>
        <begin position="19"/>
        <end position="49"/>
    </location>
</feature>
<evidence type="ECO:0000256" key="7">
    <source>
        <dbReference type="ARBA" id="ARBA00023242"/>
    </source>
</evidence>
<evidence type="ECO:0000256" key="3">
    <source>
        <dbReference type="ARBA" id="ARBA00022833"/>
    </source>
</evidence>
<reference evidence="10 11" key="1">
    <citation type="submission" date="2023-01" db="EMBL/GenBank/DDBJ databases">
        <title>Analysis of 21 Apiospora genomes using comparative genomics revels a genus with tremendous synthesis potential of carbohydrate active enzymes and secondary metabolites.</title>
        <authorList>
            <person name="Sorensen T."/>
        </authorList>
    </citation>
    <scope>NUCLEOTIDE SEQUENCE [LARGE SCALE GENOMIC DNA]</scope>
    <source>
        <strain evidence="10 11">CBS 135458</strain>
    </source>
</reference>
<comment type="caution">
    <text evidence="10">The sequence shown here is derived from an EMBL/GenBank/DDBJ whole genome shotgun (WGS) entry which is preliminary data.</text>
</comment>
<dbReference type="Pfam" id="PF00172">
    <property type="entry name" value="Zn_clus"/>
    <property type="match status" value="1"/>
</dbReference>
<feature type="compositionally biased region" description="Basic and acidic residues" evidence="8">
    <location>
        <begin position="84"/>
        <end position="107"/>
    </location>
</feature>
<evidence type="ECO:0000256" key="1">
    <source>
        <dbReference type="ARBA" id="ARBA00004123"/>
    </source>
</evidence>
<keyword evidence="11" id="KW-1185">Reference proteome</keyword>
<dbReference type="CDD" id="cd12148">
    <property type="entry name" value="fungal_TF_MHR"/>
    <property type="match status" value="1"/>
</dbReference>
<evidence type="ECO:0000256" key="6">
    <source>
        <dbReference type="ARBA" id="ARBA00023163"/>
    </source>
</evidence>
<dbReference type="GeneID" id="92089733"/>
<evidence type="ECO:0000259" key="9">
    <source>
        <dbReference type="PROSITE" id="PS50048"/>
    </source>
</evidence>
<dbReference type="PROSITE" id="PS00463">
    <property type="entry name" value="ZN2_CY6_FUNGAL_1"/>
    <property type="match status" value="1"/>
</dbReference>
<dbReference type="Proteomes" id="UP001480595">
    <property type="component" value="Unassembled WGS sequence"/>
</dbReference>
<dbReference type="InterPro" id="IPR051615">
    <property type="entry name" value="Transcr_Regulatory_Elem"/>
</dbReference>
<dbReference type="InterPro" id="IPR007219">
    <property type="entry name" value="XnlR_reg_dom"/>
</dbReference>
<keyword evidence="4" id="KW-0805">Transcription regulation</keyword>
<evidence type="ECO:0000313" key="11">
    <source>
        <dbReference type="Proteomes" id="UP001480595"/>
    </source>
</evidence>
<evidence type="ECO:0000256" key="8">
    <source>
        <dbReference type="SAM" id="MobiDB-lite"/>
    </source>
</evidence>
<keyword evidence="6" id="KW-0804">Transcription</keyword>
<dbReference type="Gene3D" id="4.10.240.10">
    <property type="entry name" value="Zn(2)-C6 fungal-type DNA-binding domain"/>
    <property type="match status" value="1"/>
</dbReference>
<feature type="region of interest" description="Disordered" evidence="8">
    <location>
        <begin position="610"/>
        <end position="629"/>
    </location>
</feature>
<name>A0ABR1VU54_9PEZI</name>
<gene>
    <name evidence="10" type="ORF">PG994_005261</name>
</gene>
<evidence type="ECO:0000256" key="2">
    <source>
        <dbReference type="ARBA" id="ARBA00022723"/>
    </source>
</evidence>
<evidence type="ECO:0000313" key="10">
    <source>
        <dbReference type="EMBL" id="KAK8074362.1"/>
    </source>
</evidence>
<dbReference type="RefSeq" id="XP_066718837.1">
    <property type="nucleotide sequence ID" value="XM_066856670.1"/>
</dbReference>
<dbReference type="Pfam" id="PF04082">
    <property type="entry name" value="Fungal_trans"/>
    <property type="match status" value="1"/>
</dbReference>
<dbReference type="PANTHER" id="PTHR31313:SF86">
    <property type="entry name" value="ZN(2)-C6 FUNGAL-TYPE DOMAIN-CONTAINING PROTEIN"/>
    <property type="match status" value="1"/>
</dbReference>
<dbReference type="PANTHER" id="PTHR31313">
    <property type="entry name" value="TY1 ENHANCER ACTIVATOR"/>
    <property type="match status" value="1"/>
</dbReference>
<keyword evidence="5" id="KW-0238">DNA-binding</keyword>
<sequence length="712" mass="79242">MLSDTSSRIRSHKKRTNVACDFCRQRKLGCDNAKPKCENCHAHQRSCTYAVRIKNDRPSNSQINCLKEENAKLYSTIEGFRRDLKSAQDSRRDGHRVDSQRDTHGPEEAVVPNTVDTSSHSQQVFRGTTGEAWTGLRRKNDAHPVVDETQKLQLLAEAAKQHGAALLSIFWNRQHATGSAVYRPTFMRDMAVGGPHFSPLLLNAMFFVAVKHVPGIQGLDERAGTRFRRKVEQMLPLLLISDALFSWCDERSLSRHYLGVAINMIVDLGIHCERSRQSLGYVEPAACLEVKRRLFWSSFGKYMAIKENIAPKSRLTAEAVLDKIQSIYQGRPTRLRYTDNDVPIVFMDEYEELEPFNTFGYASSPRTLEYPTHSVSALEALCKLSIVADRILCSLYSEISAETEPRDLIQICRHLQVELSQWRESLPAHLSRYVSRLGHPFTPTLHGGGPSGLLPEQTDPLARDAFAHCDAAATQIDAILRHYTTLYCLKSPPYFISYATYVSATIHAHIAAAATTTTTTNTTQQLEPGQPGSSVAHRRLRTCLEILSGHQEVCHAPRRTLAILLKLMARLGVDVGRAFVAEVSRTQPCDISRTDGADEVLHPVDYYGKQQQASVRSHTHTRTRTTPDDSSHAIVVVGDTGSVAGPSAAEPLQFSRESIREPVSSGAMTGQDPSLGSDLPAFEHDLDELLPGISLDLDPLFGFDITEMEPAY</sequence>